<name>A0ABT5WBV1_9GAMM</name>
<protein>
    <submittedName>
        <fullName evidence="1">Uncharacterized protein</fullName>
    </submittedName>
</protein>
<comment type="caution">
    <text evidence="1">The sequence shown here is derived from an EMBL/GenBank/DDBJ whole genome shotgun (WGS) entry which is preliminary data.</text>
</comment>
<dbReference type="Proteomes" id="UP001139522">
    <property type="component" value="Unassembled WGS sequence"/>
</dbReference>
<evidence type="ECO:0000313" key="1">
    <source>
        <dbReference type="EMBL" id="MDE8602307.1"/>
    </source>
</evidence>
<proteinExistence type="predicted"/>
<keyword evidence="2" id="KW-1185">Reference proteome</keyword>
<gene>
    <name evidence="1" type="ORF">M3I01_005100</name>
</gene>
<accession>A0ABT5WBV1</accession>
<organism evidence="1 2">
    <name type="scientific">Marinomonas maritima</name>
    <dbReference type="NCBI Taxonomy" id="2940935"/>
    <lineage>
        <taxon>Bacteria</taxon>
        <taxon>Pseudomonadati</taxon>
        <taxon>Pseudomonadota</taxon>
        <taxon>Gammaproteobacteria</taxon>
        <taxon>Oceanospirillales</taxon>
        <taxon>Oceanospirillaceae</taxon>
        <taxon>Marinomonas</taxon>
    </lineage>
</organism>
<evidence type="ECO:0000313" key="2">
    <source>
        <dbReference type="Proteomes" id="UP001139522"/>
    </source>
</evidence>
<dbReference type="EMBL" id="JAMZEG020000001">
    <property type="protein sequence ID" value="MDE8602307.1"/>
    <property type="molecule type" value="Genomic_DNA"/>
</dbReference>
<sequence length="297" mass="33187">MSRRTQMKGSLLIEMLVACALISLFLPFLVSALARLQERHLLAQTYQDQHEIKAAIDAHFQAQWARLVPANCAMDESLFLTIQSGESPPVRLASRKVSSGSDWMKGTDYGLCRGAVTVSSNPFETNLSCHWKVGDRTNFSSCESSFSGQVVSVSSYKSKIELTDNLAIGQSGMIESQDGFYWYVSPGKEGGDAFWRTPEENGNSLELLNGIERLSIFPLLDEDDNGLVDSLDTRYGPFALNKLRGLWVEYQYRLSNCKSDRQEPFAQSYHSMRGGDWHYLSPCQGIGNQIIVLKGMQ</sequence>
<dbReference type="RefSeq" id="WP_255894514.1">
    <property type="nucleotide sequence ID" value="NZ_JAMZEG020000001.1"/>
</dbReference>
<reference evidence="1" key="1">
    <citation type="submission" date="2023-01" db="EMBL/GenBank/DDBJ databases">
        <title>Psychroserpens sp. MSW6 and Marinomonas sp. RSW2, isolated from seawater.</title>
        <authorList>
            <person name="Kristyanto S."/>
            <person name="Jung J."/>
            <person name="Kim J.M."/>
            <person name="Jeon C.O."/>
        </authorList>
    </citation>
    <scope>NUCLEOTIDE SEQUENCE</scope>
    <source>
        <strain evidence="1">RSW2</strain>
    </source>
</reference>